<dbReference type="PANTHER" id="PTHR45521:SF2">
    <property type="entry name" value="TRANSDUCIN_WD40 REPEAT-LIKE SUPERFAMILY PROTEIN"/>
    <property type="match status" value="1"/>
</dbReference>
<dbReference type="Proteomes" id="UP000000226">
    <property type="component" value="Chromosome 1"/>
</dbReference>
<sequence>MLRLKAFRPTNEKIVKIQLHPTHPWMVTADDSDRVSVWNWEHRQVVYELKAGGVDERRLVGAKLEKLAEGETESKGKPTEAIRGGSVKQVNFYDDDVRFWQLWHNRSAAAEAPTAVHTSAFSSPAPSTKGRHFLVICCLNKAIFLDLVTMRGRDVPKQELDNKSLLCMEFLYRTGVGDGPLVAFGASDGVIRVLSMMTWKLVRRYTGGHKGSISCLMSFMAASGEALLVSGASDGLLIIWSADHGQDSRELVPKLSLKAHDGGVVAVELSRVMGGAPQLITIGADKTLAIWDTVSFKELRRIKPVPKLACHSVASWCHPRAPNLDILTCVKDSHIWAIEHPTYSALTRPLCELTSVLPPNALAPNKKLRVYCMVTHTLQPHLVATGTNIGVIICEFDARSLPPVAPLLTPADSREHSAVFVIERELKLLNFQLNNSANPSLGNNSSLSETGRPKGDFFEPLPVKQGKKHISTPVPHDSYSVLSVSSSGKYLAIVWPDIPYFSVYKVSDWSIVDSGSARLLAWDTCRDRFAILESTLPPRLPIIPKGSSSKRAKEAAAAQAAAAAAAAASTASVQVRILLDDGTSNILMRSVGARSEPVIGLRGGALLGVAYRTSRRVSPIAATAISTIQSMPLSGYGSSVSSFTTYDDGFSSNRPPTTAAPQNFQLYSWETFQPVGDLLPQPEWTAWDQTVEYCAFAYQQYIVISSLRPQYRYLGDVAIPYATSAVWHRRQLFVATPTTIEIVFVDAGIAQIDIETRKMKEEQKMKEAQAKAVAEHGELALISVEGPQSTKEERIALRPPMLQVVRLASFQHAPSVPPFLTLPKQSRVDGDDSWTAAEERKAGEVAVGGGGVSVAVTRFPMEQKRPVGPLVVVGVKDGVLWLIDRYMCAHALSLSHPGIRCRCLAAYGDAVSAVKWASRLGREHHDDLAQFMLGMGYATEALHLPGISKRLEFDLAMKSNDLKRALHCLLTMSNSRDIGQDDTPGLGLNDILNLSDKKQEKISDKKQDMVEGVQGIVKFAKEFLDLIDAADATAQSEIAREALKRLATAGSVKGALEGHELRGLALRLANHGELTRLSGLVNNLVTLGLGREAAFAGAVLGDNALMEKAWQDTGMLAEAVLHSHAHGRPTLKNLVQAWNQALQREIEPTPSQKTDAAAAFLASLEEPKLTSLADAGKKAPIEILPPGMMSLNAPISIQKKPASATQNSQQPPEKQLALEAPPTTTAAPESATQQPESTPASVTDPPPAESTSSDSTPAPVASPPQQESGETTVDDGAPTTGSAIDGDPNVNGETSQAEASTSNPATPEVPPPPVAAEVLETSTPTTAAVPTITTVPSNDPFI</sequence>
<dbReference type="STRING" id="3885.V7CYT5"/>
<accession>V7CYT5</accession>
<gene>
    <name evidence="3" type="ORF">PHAVU_001G220300g</name>
</gene>
<dbReference type="PANTHER" id="PTHR45521">
    <property type="entry name" value="TSET COMPLEX MEMBER TSTF"/>
    <property type="match status" value="1"/>
</dbReference>
<evidence type="ECO:0000313" key="3">
    <source>
        <dbReference type="EMBL" id="ESW35264.1"/>
    </source>
</evidence>
<dbReference type="Gramene" id="ESW35264">
    <property type="protein sequence ID" value="ESW35264"/>
    <property type="gene ID" value="PHAVU_001G220300g"/>
</dbReference>
<feature type="compositionally biased region" description="Low complexity" evidence="2">
    <location>
        <begin position="1315"/>
        <end position="1342"/>
    </location>
</feature>
<dbReference type="SMART" id="SM00320">
    <property type="entry name" value="WD40"/>
    <property type="match status" value="3"/>
</dbReference>
<dbReference type="PROSITE" id="PS50082">
    <property type="entry name" value="WD_REPEATS_2"/>
    <property type="match status" value="1"/>
</dbReference>
<dbReference type="InterPro" id="IPR036322">
    <property type="entry name" value="WD40_repeat_dom_sf"/>
</dbReference>
<feature type="compositionally biased region" description="Polar residues" evidence="2">
    <location>
        <begin position="1203"/>
        <end position="1212"/>
    </location>
</feature>
<dbReference type="Gene3D" id="2.130.10.10">
    <property type="entry name" value="YVTN repeat-like/Quinoprotein amine dehydrogenase"/>
    <property type="match status" value="1"/>
</dbReference>
<keyword evidence="1" id="KW-0853">WD repeat</keyword>
<dbReference type="InterPro" id="IPR053290">
    <property type="entry name" value="TSET_complex_member"/>
</dbReference>
<reference evidence="4" key="1">
    <citation type="journal article" date="2014" name="Nat. Genet.">
        <title>A reference genome for common bean and genome-wide analysis of dual domestications.</title>
        <authorList>
            <person name="Schmutz J."/>
            <person name="McClean P.E."/>
            <person name="Mamidi S."/>
            <person name="Wu G.A."/>
            <person name="Cannon S.B."/>
            <person name="Grimwood J."/>
            <person name="Jenkins J."/>
            <person name="Shu S."/>
            <person name="Song Q."/>
            <person name="Chavarro C."/>
            <person name="Torres-Torres M."/>
            <person name="Geffroy V."/>
            <person name="Moghaddam S.M."/>
            <person name="Gao D."/>
            <person name="Abernathy B."/>
            <person name="Barry K."/>
            <person name="Blair M."/>
            <person name="Brick M.A."/>
            <person name="Chovatia M."/>
            <person name="Gepts P."/>
            <person name="Goodstein D.M."/>
            <person name="Gonzales M."/>
            <person name="Hellsten U."/>
            <person name="Hyten D.L."/>
            <person name="Jia G."/>
            <person name="Kelly J.D."/>
            <person name="Kudrna D."/>
            <person name="Lee R."/>
            <person name="Richard M.M."/>
            <person name="Miklas P.N."/>
            <person name="Osorno J.M."/>
            <person name="Rodrigues J."/>
            <person name="Thareau V."/>
            <person name="Urrea C.A."/>
            <person name="Wang M."/>
            <person name="Yu Y."/>
            <person name="Zhang M."/>
            <person name="Wing R.A."/>
            <person name="Cregan P.B."/>
            <person name="Rokhsar D.S."/>
            <person name="Jackson S.A."/>
        </authorList>
    </citation>
    <scope>NUCLEOTIDE SEQUENCE [LARGE SCALE GENOMIC DNA]</scope>
    <source>
        <strain evidence="4">cv. G19833</strain>
    </source>
</reference>
<evidence type="ECO:0000256" key="2">
    <source>
        <dbReference type="SAM" id="MobiDB-lite"/>
    </source>
</evidence>
<dbReference type="eggNOG" id="ENOG502QTTC">
    <property type="taxonomic scope" value="Eukaryota"/>
</dbReference>
<dbReference type="Gene3D" id="1.25.40.470">
    <property type="match status" value="1"/>
</dbReference>
<dbReference type="SUPFAM" id="SSF50978">
    <property type="entry name" value="WD40 repeat-like"/>
    <property type="match status" value="1"/>
</dbReference>
<dbReference type="InterPro" id="IPR001680">
    <property type="entry name" value="WD40_rpt"/>
</dbReference>
<feature type="compositionally biased region" description="Low complexity" evidence="2">
    <location>
        <begin position="1219"/>
        <end position="1235"/>
    </location>
</feature>
<dbReference type="InterPro" id="IPR015943">
    <property type="entry name" value="WD40/YVTN_repeat-like_dom_sf"/>
</dbReference>
<protein>
    <submittedName>
        <fullName evidence="3">Uncharacterized protein</fullName>
    </submittedName>
</protein>
<proteinExistence type="predicted"/>
<feature type="compositionally biased region" description="Polar residues" evidence="2">
    <location>
        <begin position="1291"/>
        <end position="1303"/>
    </location>
</feature>
<evidence type="ECO:0000256" key="1">
    <source>
        <dbReference type="PROSITE-ProRule" id="PRU00221"/>
    </source>
</evidence>
<name>V7CYT5_PHAVU</name>
<feature type="region of interest" description="Disordered" evidence="2">
    <location>
        <begin position="1198"/>
        <end position="1342"/>
    </location>
</feature>
<organism evidence="3 4">
    <name type="scientific">Phaseolus vulgaris</name>
    <name type="common">Kidney bean</name>
    <name type="synonym">French bean</name>
    <dbReference type="NCBI Taxonomy" id="3885"/>
    <lineage>
        <taxon>Eukaryota</taxon>
        <taxon>Viridiplantae</taxon>
        <taxon>Streptophyta</taxon>
        <taxon>Embryophyta</taxon>
        <taxon>Tracheophyta</taxon>
        <taxon>Spermatophyta</taxon>
        <taxon>Magnoliopsida</taxon>
        <taxon>eudicotyledons</taxon>
        <taxon>Gunneridae</taxon>
        <taxon>Pentapetalae</taxon>
        <taxon>rosids</taxon>
        <taxon>fabids</taxon>
        <taxon>Fabales</taxon>
        <taxon>Fabaceae</taxon>
        <taxon>Papilionoideae</taxon>
        <taxon>50 kb inversion clade</taxon>
        <taxon>NPAAA clade</taxon>
        <taxon>indigoferoid/millettioid clade</taxon>
        <taxon>Phaseoleae</taxon>
        <taxon>Phaseolus</taxon>
    </lineage>
</organism>
<dbReference type="EMBL" id="CM002288">
    <property type="protein sequence ID" value="ESW35264.1"/>
    <property type="molecule type" value="Genomic_DNA"/>
</dbReference>
<dbReference type="OMA" id="FAYQKYM"/>
<dbReference type="OrthoDB" id="509637at2759"/>
<feature type="repeat" description="WD" evidence="1">
    <location>
        <begin position="257"/>
        <end position="301"/>
    </location>
</feature>
<keyword evidence="4" id="KW-1185">Reference proteome</keyword>
<evidence type="ECO:0000313" key="4">
    <source>
        <dbReference type="Proteomes" id="UP000000226"/>
    </source>
</evidence>